<comment type="caution">
    <text evidence="15">The sequence shown here is derived from an EMBL/GenBank/DDBJ whole genome shotgun (WGS) entry which is preliminary data.</text>
</comment>
<dbReference type="Pfam" id="PF00639">
    <property type="entry name" value="Rotamase"/>
    <property type="match status" value="1"/>
</dbReference>
<dbReference type="SUPFAM" id="SSF54534">
    <property type="entry name" value="FKBP-like"/>
    <property type="match status" value="1"/>
</dbReference>
<evidence type="ECO:0000256" key="12">
    <source>
        <dbReference type="SAM" id="MobiDB-lite"/>
    </source>
</evidence>
<dbReference type="SUPFAM" id="SSF109998">
    <property type="entry name" value="Triger factor/SurA peptide-binding domain-like"/>
    <property type="match status" value="1"/>
</dbReference>
<evidence type="ECO:0000256" key="5">
    <source>
        <dbReference type="ARBA" id="ARBA00022729"/>
    </source>
</evidence>
<dbReference type="HAMAP" id="MF_01145">
    <property type="entry name" value="Foldase_PrsA"/>
    <property type="match status" value="1"/>
</dbReference>
<evidence type="ECO:0000256" key="9">
    <source>
        <dbReference type="ARBA" id="ARBA00023235"/>
    </source>
</evidence>
<dbReference type="InterPro" id="IPR050245">
    <property type="entry name" value="PrsA_foldase"/>
</dbReference>
<keyword evidence="9 11" id="KW-0413">Isomerase</keyword>
<gene>
    <name evidence="11" type="primary">prsA</name>
    <name evidence="15" type="ORF">ACCQ41_00965</name>
</gene>
<feature type="compositionally biased region" description="Basic and acidic residues" evidence="12">
    <location>
        <begin position="36"/>
        <end position="54"/>
    </location>
</feature>
<evidence type="ECO:0000256" key="11">
    <source>
        <dbReference type="HAMAP-Rule" id="MF_01145"/>
    </source>
</evidence>
<dbReference type="PANTHER" id="PTHR47245">
    <property type="entry name" value="PEPTIDYLPROLYL ISOMERASE"/>
    <property type="match status" value="1"/>
</dbReference>
<dbReference type="EC" id="5.2.1.8" evidence="11"/>
<feature type="region of interest" description="Disordered" evidence="12">
    <location>
        <begin position="313"/>
        <end position="361"/>
    </location>
</feature>
<name>A0ABW9M7Y2_9FIRM</name>
<feature type="signal peptide" evidence="13">
    <location>
        <begin position="1"/>
        <end position="19"/>
    </location>
</feature>
<evidence type="ECO:0000256" key="4">
    <source>
        <dbReference type="ARBA" id="ARBA00022475"/>
    </source>
</evidence>
<dbReference type="InterPro" id="IPR046357">
    <property type="entry name" value="PPIase_dom_sf"/>
</dbReference>
<evidence type="ECO:0000256" key="1">
    <source>
        <dbReference type="ARBA" id="ARBA00000971"/>
    </source>
</evidence>
<dbReference type="InterPro" id="IPR000297">
    <property type="entry name" value="PPIase_PpiC"/>
</dbReference>
<evidence type="ECO:0000313" key="16">
    <source>
        <dbReference type="Proteomes" id="UP001637996"/>
    </source>
</evidence>
<evidence type="ECO:0000256" key="10">
    <source>
        <dbReference type="ARBA" id="ARBA00023288"/>
    </source>
</evidence>
<comment type="function">
    <text evidence="11">Plays a major role in protein secretion by helping the post-translocational extracellular folding of several secreted proteins.</text>
</comment>
<proteinExistence type="inferred from homology"/>
<accession>A0ABW9M7Y2</accession>
<keyword evidence="7 11" id="KW-0472">Membrane</keyword>
<dbReference type="Pfam" id="PF13624">
    <property type="entry name" value="SurA_N_3"/>
    <property type="match status" value="1"/>
</dbReference>
<organism evidence="15 16">
    <name type="scientific">Anaerococcus martiniensis</name>
    <dbReference type="NCBI Taxonomy" id="3115615"/>
    <lineage>
        <taxon>Bacteria</taxon>
        <taxon>Bacillati</taxon>
        <taxon>Bacillota</taxon>
        <taxon>Tissierellia</taxon>
        <taxon>Tissierellales</taxon>
        <taxon>Peptoniphilaceae</taxon>
        <taxon>Anaerococcus</taxon>
    </lineage>
</organism>
<dbReference type="GO" id="GO:0003755">
    <property type="term" value="F:peptidyl-prolyl cis-trans isomerase activity"/>
    <property type="evidence" value="ECO:0007669"/>
    <property type="project" value="UniProtKB-EC"/>
</dbReference>
<comment type="similarity">
    <text evidence="3 11">Belongs to the PrsA family.</text>
</comment>
<comment type="subcellular location">
    <subcellularLocation>
        <location evidence="2 11">Cell membrane</location>
        <topology evidence="2 11">Lipid-anchor</topology>
    </subcellularLocation>
</comment>
<comment type="catalytic activity">
    <reaction evidence="1 11">
        <text>[protein]-peptidylproline (omega=180) = [protein]-peptidylproline (omega=0)</text>
        <dbReference type="Rhea" id="RHEA:16237"/>
        <dbReference type="Rhea" id="RHEA-COMP:10747"/>
        <dbReference type="Rhea" id="RHEA-COMP:10748"/>
        <dbReference type="ChEBI" id="CHEBI:83833"/>
        <dbReference type="ChEBI" id="CHEBI:83834"/>
        <dbReference type="EC" id="5.2.1.8"/>
    </reaction>
</comment>
<evidence type="ECO:0000256" key="7">
    <source>
        <dbReference type="ARBA" id="ARBA00023136"/>
    </source>
</evidence>
<sequence length="361" mass="41094">MKKTNKILAIMLASSMFLAACDNQAANNDTNTNKTETAESKTDDVKKDENTTEKLPDNAVALVNGETLSKDQYKDEMAFYASYLASSQGAKNQVVGMMIKDKLVFDDAAKNNIKVSDKEVSDQFMQTVDNIEKQNGKGAFDEMLEDYNLTAEQFKEVIKKDILYTKHQEWFLKNNPVSDEDVEKSYEENKDQFKKVDADHILVEDEETAKEVKEKLDNGADFAELAKEYSKDTGNADKGGALGEFKKADMVPQFSEKAFSMKEGEISDPVETQFGWHIIKLNKINESLTDEDKQVLRKTLEDQKYEEYKNELFENADIVTKETQAAEEAKENNESEESKDENKKEETVEEENKNSDEKKNN</sequence>
<evidence type="ECO:0000256" key="8">
    <source>
        <dbReference type="ARBA" id="ARBA00023139"/>
    </source>
</evidence>
<dbReference type="PROSITE" id="PS50198">
    <property type="entry name" value="PPIC_PPIASE_2"/>
    <property type="match status" value="1"/>
</dbReference>
<dbReference type="Proteomes" id="UP001637996">
    <property type="component" value="Unassembled WGS sequence"/>
</dbReference>
<feature type="compositionally biased region" description="Low complexity" evidence="12">
    <location>
        <begin position="25"/>
        <end position="35"/>
    </location>
</feature>
<dbReference type="EMBL" id="JBGMEI010000001">
    <property type="protein sequence ID" value="MFO3664831.1"/>
    <property type="molecule type" value="Genomic_DNA"/>
</dbReference>
<dbReference type="InterPro" id="IPR023059">
    <property type="entry name" value="Foldase_PrsA"/>
</dbReference>
<feature type="domain" description="PpiC" evidence="14">
    <location>
        <begin position="193"/>
        <end position="283"/>
    </location>
</feature>
<protein>
    <recommendedName>
        <fullName evidence="11">Foldase protein PrsA</fullName>
        <ecNumber evidence="11">5.2.1.8</ecNumber>
    </recommendedName>
</protein>
<evidence type="ECO:0000313" key="15">
    <source>
        <dbReference type="EMBL" id="MFO3664831.1"/>
    </source>
</evidence>
<feature type="region of interest" description="Disordered" evidence="12">
    <location>
        <begin position="25"/>
        <end position="54"/>
    </location>
</feature>
<dbReference type="PROSITE" id="PS51257">
    <property type="entry name" value="PROKAR_LIPOPROTEIN"/>
    <property type="match status" value="1"/>
</dbReference>
<keyword evidence="8 11" id="KW-0564">Palmitate</keyword>
<dbReference type="Gene3D" id="1.10.4030.10">
    <property type="entry name" value="Porin chaperone SurA, peptide-binding domain"/>
    <property type="match status" value="1"/>
</dbReference>
<dbReference type="InterPro" id="IPR027304">
    <property type="entry name" value="Trigger_fact/SurA_dom_sf"/>
</dbReference>
<evidence type="ECO:0000256" key="13">
    <source>
        <dbReference type="SAM" id="SignalP"/>
    </source>
</evidence>
<evidence type="ECO:0000256" key="3">
    <source>
        <dbReference type="ARBA" id="ARBA00006071"/>
    </source>
</evidence>
<feature type="compositionally biased region" description="Basic and acidic residues" evidence="12">
    <location>
        <begin position="340"/>
        <end position="361"/>
    </location>
</feature>
<keyword evidence="6 11" id="KW-0697">Rotamase</keyword>
<evidence type="ECO:0000256" key="6">
    <source>
        <dbReference type="ARBA" id="ARBA00023110"/>
    </source>
</evidence>
<keyword evidence="5 11" id="KW-0732">Signal</keyword>
<keyword evidence="10 11" id="KW-0449">Lipoprotein</keyword>
<evidence type="ECO:0000259" key="14">
    <source>
        <dbReference type="PROSITE" id="PS50198"/>
    </source>
</evidence>
<keyword evidence="4 11" id="KW-1003">Cell membrane</keyword>
<keyword evidence="16" id="KW-1185">Reference proteome</keyword>
<dbReference type="Gene3D" id="3.10.50.40">
    <property type="match status" value="1"/>
</dbReference>
<reference evidence="15 16" key="1">
    <citation type="journal article" date="2025" name="Anaerobe">
        <title>Description of Anaerococcus kampingiae sp. nov., Anaerococcus groningensis sp. nov., Anaerococcus martiniensis sp. nov., and Anaerococcus cruorum sp. nov., isolated from human clinical specimens.</title>
        <authorList>
            <person name="Boiten K.E."/>
            <person name="Meijer J."/>
            <person name="van Wezel E.M."/>
            <person name="Veloo A.C.M."/>
        </authorList>
    </citation>
    <scope>NUCLEOTIDE SEQUENCE [LARGE SCALE GENOMIC DNA]</scope>
    <source>
        <strain evidence="15 16">ENR0831</strain>
    </source>
</reference>
<evidence type="ECO:0000256" key="2">
    <source>
        <dbReference type="ARBA" id="ARBA00004193"/>
    </source>
</evidence>
<feature type="chain" id="PRO_5045538751" description="Foldase protein PrsA" evidence="13">
    <location>
        <begin position="20"/>
        <end position="361"/>
    </location>
</feature>
<dbReference type="PANTHER" id="PTHR47245:SF1">
    <property type="entry name" value="FOLDASE PROTEIN PRSA"/>
    <property type="match status" value="1"/>
</dbReference>
<dbReference type="RefSeq" id="WP_410030595.1">
    <property type="nucleotide sequence ID" value="NZ_JBGMEI010000001.1"/>
</dbReference>